<accession>L7FP37</accession>
<sequence>MGLVVVAFVIKLFVNGGRKVTGLVFTGLSSMVFVLTVILLICLSCKKYPDYIIEDERAFEKEHNCCIDFQTDDEGKYKLCQCQQPMDQDGKYTWCDKCRLGQDTDALAALGAGFAMYGELLCELVILFCFIAFTVLLFLCSAKLGENGFSLLPN</sequence>
<dbReference type="EMBL" id="KB206207">
    <property type="protein sequence ID" value="ELP94508.1"/>
    <property type="molecule type" value="Genomic_DNA"/>
</dbReference>
<name>L7FP37_ENTIV</name>
<organism evidence="2 3">
    <name type="scientific">Entamoeba invadens IP1</name>
    <dbReference type="NCBI Taxonomy" id="370355"/>
    <lineage>
        <taxon>Eukaryota</taxon>
        <taxon>Amoebozoa</taxon>
        <taxon>Evosea</taxon>
        <taxon>Archamoebae</taxon>
        <taxon>Mastigamoebida</taxon>
        <taxon>Entamoebidae</taxon>
        <taxon>Entamoeba</taxon>
    </lineage>
</organism>
<keyword evidence="1" id="KW-0812">Transmembrane</keyword>
<reference evidence="2 3" key="1">
    <citation type="submission" date="2012-10" db="EMBL/GenBank/DDBJ databases">
        <authorList>
            <person name="Zafar N."/>
            <person name="Inman J."/>
            <person name="Hall N."/>
            <person name="Lorenzi H."/>
            <person name="Caler E."/>
        </authorList>
    </citation>
    <scope>NUCLEOTIDE SEQUENCE [LARGE SCALE GENOMIC DNA]</scope>
    <source>
        <strain evidence="2 3">IP1</strain>
    </source>
</reference>
<keyword evidence="1" id="KW-0472">Membrane</keyword>
<dbReference type="GeneID" id="14893489"/>
<feature type="transmembrane region" description="Helical" evidence="1">
    <location>
        <begin position="20"/>
        <end position="43"/>
    </location>
</feature>
<keyword evidence="3" id="KW-1185">Reference proteome</keyword>
<gene>
    <name evidence="2" type="ORF">EIN_209070</name>
</gene>
<dbReference type="KEGG" id="eiv:EIN_209070"/>
<proteinExistence type="predicted"/>
<feature type="transmembrane region" description="Helical" evidence="1">
    <location>
        <begin position="124"/>
        <end position="144"/>
    </location>
</feature>
<dbReference type="VEuPathDB" id="AmoebaDB:EIN_209070"/>
<dbReference type="Proteomes" id="UP000014680">
    <property type="component" value="Unassembled WGS sequence"/>
</dbReference>
<protein>
    <submittedName>
        <fullName evidence="2">Uncharacterized protein</fullName>
    </submittedName>
</protein>
<keyword evidence="1" id="KW-1133">Transmembrane helix</keyword>
<dbReference type="RefSeq" id="XP_004261279.1">
    <property type="nucleotide sequence ID" value="XM_004261231.1"/>
</dbReference>
<evidence type="ECO:0000313" key="3">
    <source>
        <dbReference type="Proteomes" id="UP000014680"/>
    </source>
</evidence>
<dbReference type="AlphaFoldDB" id="L7FP37"/>
<evidence type="ECO:0000256" key="1">
    <source>
        <dbReference type="SAM" id="Phobius"/>
    </source>
</evidence>
<evidence type="ECO:0000313" key="2">
    <source>
        <dbReference type="EMBL" id="ELP94508.1"/>
    </source>
</evidence>